<comment type="function">
    <text evidence="3">Hydrolyzes pyrophosphate formed during P-Ser-HPr dephosphorylation by HPrK/P. Might play a role in controlling the intracellular pyrophosphate pool.</text>
</comment>
<dbReference type="InterPro" id="IPR023198">
    <property type="entry name" value="PGP-like_dom2"/>
</dbReference>
<dbReference type="SFLD" id="SFLDG01129">
    <property type="entry name" value="C1.5:_HAD__Beta-PGM__Phosphata"/>
    <property type="match status" value="1"/>
</dbReference>
<keyword evidence="5" id="KW-1185">Reference proteome</keyword>
<dbReference type="NCBIfam" id="NF009804">
    <property type="entry name" value="PRK13288.1"/>
    <property type="match status" value="1"/>
</dbReference>
<dbReference type="InterPro" id="IPR050155">
    <property type="entry name" value="HAD-like_hydrolase_sf"/>
</dbReference>
<dbReference type="HAMAP" id="MF_01250">
    <property type="entry name" value="Pyrophosphat_PpaX"/>
    <property type="match status" value="1"/>
</dbReference>
<reference evidence="4 5" key="1">
    <citation type="submission" date="2021-06" db="EMBL/GenBank/DDBJ databases">
        <title>Bacillus sp. RD4P76, an endophyte from a halophyte.</title>
        <authorList>
            <person name="Sun J.-Q."/>
        </authorList>
    </citation>
    <scope>NUCLEOTIDE SEQUENCE [LARGE SCALE GENOMIC DNA]</scope>
    <source>
        <strain evidence="4 5">JCM 17098</strain>
    </source>
</reference>
<comment type="catalytic activity">
    <reaction evidence="3">
        <text>diphosphate + H2O = 2 phosphate + H(+)</text>
        <dbReference type="Rhea" id="RHEA:24576"/>
        <dbReference type="ChEBI" id="CHEBI:15377"/>
        <dbReference type="ChEBI" id="CHEBI:15378"/>
        <dbReference type="ChEBI" id="CHEBI:33019"/>
        <dbReference type="ChEBI" id="CHEBI:43474"/>
        <dbReference type="EC" id="3.6.1.1"/>
    </reaction>
</comment>
<dbReference type="SUPFAM" id="SSF56784">
    <property type="entry name" value="HAD-like"/>
    <property type="match status" value="1"/>
</dbReference>
<dbReference type="SFLD" id="SFLDS00003">
    <property type="entry name" value="Haloacid_Dehalogenase"/>
    <property type="match status" value="1"/>
</dbReference>
<comment type="cofactor">
    <cofactor evidence="3">
        <name>Mg(2+)</name>
        <dbReference type="ChEBI" id="CHEBI:18420"/>
    </cofactor>
</comment>
<dbReference type="EMBL" id="JAHQCR010000050">
    <property type="protein sequence ID" value="MBU9722246.1"/>
    <property type="molecule type" value="Genomic_DNA"/>
</dbReference>
<organism evidence="4 5">
    <name type="scientific">Evansella alkalicola</name>
    <dbReference type="NCBI Taxonomy" id="745819"/>
    <lineage>
        <taxon>Bacteria</taxon>
        <taxon>Bacillati</taxon>
        <taxon>Bacillota</taxon>
        <taxon>Bacilli</taxon>
        <taxon>Bacillales</taxon>
        <taxon>Bacillaceae</taxon>
        <taxon>Evansella</taxon>
    </lineage>
</organism>
<keyword evidence="1 3" id="KW-0378">Hydrolase</keyword>
<dbReference type="Gene3D" id="1.10.150.240">
    <property type="entry name" value="Putative phosphatase, domain 2"/>
    <property type="match status" value="1"/>
</dbReference>
<name>A0ABS6JUI4_9BACI</name>
<dbReference type="SFLD" id="SFLDG01135">
    <property type="entry name" value="C1.5.6:_HAD__Beta-PGM__Phospha"/>
    <property type="match status" value="1"/>
</dbReference>
<dbReference type="PRINTS" id="PR00413">
    <property type="entry name" value="HADHALOGNASE"/>
</dbReference>
<dbReference type="NCBIfam" id="TIGR01509">
    <property type="entry name" value="HAD-SF-IA-v3"/>
    <property type="match status" value="1"/>
</dbReference>
<dbReference type="InterPro" id="IPR036412">
    <property type="entry name" value="HAD-like_sf"/>
</dbReference>
<proteinExistence type="inferred from homology"/>
<evidence type="ECO:0000256" key="3">
    <source>
        <dbReference type="HAMAP-Rule" id="MF_01250"/>
    </source>
</evidence>
<sequence>MTESSGNRKSKLQSVDTILFDLDGTLINTIDLIVDSFLHTMEQYYPGKYKREDVVSFIGPPLSETFEKLDPEKVEEMTKTYRVFNHAKHDELVTEYEGVIDTLEALHKEGYKMAIVTTKLRETALKGMKLMGIDRFFDIIVALDQVENYKPHPEPLEKAMKALGSVPEKTMMIGDSQHDILGGKNAGTYTAGVSWSIKGKEFLNSFEPDVMLETMPDLLEVLGIRNK</sequence>
<evidence type="ECO:0000256" key="1">
    <source>
        <dbReference type="ARBA" id="ARBA00022801"/>
    </source>
</evidence>
<dbReference type="GO" id="GO:0004427">
    <property type="term" value="F:inorganic diphosphate phosphatase activity"/>
    <property type="evidence" value="ECO:0007669"/>
    <property type="project" value="UniProtKB-EC"/>
</dbReference>
<dbReference type="EC" id="3.6.1.1" evidence="3"/>
<gene>
    <name evidence="3 4" type="primary">ppaX</name>
    <name evidence="4" type="ORF">KS407_12445</name>
</gene>
<dbReference type="NCBIfam" id="TIGR01549">
    <property type="entry name" value="HAD-SF-IA-v1"/>
    <property type="match status" value="1"/>
</dbReference>
<dbReference type="Pfam" id="PF13419">
    <property type="entry name" value="HAD_2"/>
    <property type="match status" value="1"/>
</dbReference>
<dbReference type="InterPro" id="IPR041492">
    <property type="entry name" value="HAD_2"/>
</dbReference>
<comment type="similarity">
    <text evidence="3">Belongs to the HAD-like hydrolase superfamily. PpaX family.</text>
</comment>
<evidence type="ECO:0000256" key="2">
    <source>
        <dbReference type="ARBA" id="ARBA00022842"/>
    </source>
</evidence>
<dbReference type="CDD" id="cd02616">
    <property type="entry name" value="HAD_PPase"/>
    <property type="match status" value="1"/>
</dbReference>
<accession>A0ABS6JUI4</accession>
<dbReference type="PANTHER" id="PTHR43434">
    <property type="entry name" value="PHOSPHOGLYCOLATE PHOSPHATASE"/>
    <property type="match status" value="1"/>
</dbReference>
<keyword evidence="2 3" id="KW-0460">Magnesium</keyword>
<protein>
    <recommendedName>
        <fullName evidence="3">Pyrophosphatase PpaX</fullName>
        <ecNumber evidence="3">3.6.1.1</ecNumber>
    </recommendedName>
</protein>
<dbReference type="InterPro" id="IPR006439">
    <property type="entry name" value="HAD-SF_hydro_IA"/>
</dbReference>
<dbReference type="InterPro" id="IPR023733">
    <property type="entry name" value="Pyrophosphatase_Ppax"/>
</dbReference>
<dbReference type="RefSeq" id="WP_088076478.1">
    <property type="nucleotide sequence ID" value="NZ_JAHQCR010000050.1"/>
</dbReference>
<dbReference type="InterPro" id="IPR023214">
    <property type="entry name" value="HAD_sf"/>
</dbReference>
<dbReference type="Gene3D" id="3.40.50.1000">
    <property type="entry name" value="HAD superfamily/HAD-like"/>
    <property type="match status" value="1"/>
</dbReference>
<evidence type="ECO:0000313" key="5">
    <source>
        <dbReference type="Proteomes" id="UP000790580"/>
    </source>
</evidence>
<dbReference type="Proteomes" id="UP000790580">
    <property type="component" value="Unassembled WGS sequence"/>
</dbReference>
<feature type="active site" description="Nucleophile" evidence="3">
    <location>
        <position position="21"/>
    </location>
</feature>
<comment type="caution">
    <text evidence="4">The sequence shown here is derived from an EMBL/GenBank/DDBJ whole genome shotgun (WGS) entry which is preliminary data.</text>
</comment>
<evidence type="ECO:0000313" key="4">
    <source>
        <dbReference type="EMBL" id="MBU9722246.1"/>
    </source>
</evidence>
<dbReference type="PANTHER" id="PTHR43434:SF26">
    <property type="entry name" value="PYROPHOSPHATASE PPAX"/>
    <property type="match status" value="1"/>
</dbReference>